<evidence type="ECO:0000313" key="1">
    <source>
        <dbReference type="EMBL" id="MER9283762.1"/>
    </source>
</evidence>
<gene>
    <name evidence="1" type="ORF">NKI81_07275</name>
</gene>
<reference evidence="1 2" key="1">
    <citation type="journal article" date="2024" name="Proc. Natl. Acad. Sci. U.S.A.">
        <title>The evolutionary genomics of adaptation to stress in wild rhizobium bacteria.</title>
        <authorList>
            <person name="Kehlet-Delgado H."/>
            <person name="Montoya A.P."/>
            <person name="Jensen K.T."/>
            <person name="Wendlandt C.E."/>
            <person name="Dexheimer C."/>
            <person name="Roberts M."/>
            <person name="Torres Martinez L."/>
            <person name="Friesen M.L."/>
            <person name="Griffitts J.S."/>
            <person name="Porter S.S."/>
        </authorList>
    </citation>
    <scope>NUCLEOTIDE SEQUENCE [LARGE SCALE GENOMIC DNA]</scope>
    <source>
        <strain evidence="1 2">M0468</strain>
    </source>
</reference>
<protein>
    <submittedName>
        <fullName evidence="1">Uncharacterized protein</fullName>
    </submittedName>
</protein>
<name>A0ACC6SVI9_9HYPH</name>
<keyword evidence="2" id="KW-1185">Reference proteome</keyword>
<evidence type="ECO:0000313" key="2">
    <source>
        <dbReference type="Proteomes" id="UP001480082"/>
    </source>
</evidence>
<dbReference type="EMBL" id="JAMYRI010000003">
    <property type="protein sequence ID" value="MER9283762.1"/>
    <property type="molecule type" value="Genomic_DNA"/>
</dbReference>
<organism evidence="1 2">
    <name type="scientific">Mesorhizobium australicum</name>
    <dbReference type="NCBI Taxonomy" id="536018"/>
    <lineage>
        <taxon>Bacteria</taxon>
        <taxon>Pseudomonadati</taxon>
        <taxon>Pseudomonadota</taxon>
        <taxon>Alphaproteobacteria</taxon>
        <taxon>Hyphomicrobiales</taxon>
        <taxon>Phyllobacteriaceae</taxon>
        <taxon>Mesorhizobium</taxon>
    </lineage>
</organism>
<sequence>MTEMIPTDSEARSKGFLDLALFVGGVLALPTGAALLVAYPGASPLALLCFYASGCIAVALSLVYPSSFFVFFLSSFLFVGFIAKAVANLVFDVKLIEPISGFTSEWDQALLFAASGLFGVCLASFVAGFYPSFRNTLRASGPPRLAHSALGALALVTIVSVALYWGNYSFHIIRIGFPLGIPMDGRIYAVAAFVISWGALLGGLTAMLWLIDLRGWPYAALIYMATFLGALASLSMGSRIQLLLYVLAACSVVMLRHRQVQSWIAVTIAMGLAALVFAGSLAVVSFERTFDFSLNAPPVATPPVQHTPQTASDPMQLPAPAAPPSATITPPAPKATSLADKVETVTRDRFALEGLFRQLRNLAIMRWVGMEGVMTAAANSNQLSTDLFFKVLAEDPAEGSHAIYQKMSGDRYGNVEYYTFLTLPGPVGIASLSGSLPVVAAFMFALTLVGHSIEWVASRATQNLATAAVAGVSLAYLTVQMGFPWTLLIYAIELVLSVLFLGAIWWLTKRLTARGVRAG</sequence>
<comment type="caution">
    <text evidence="1">The sequence shown here is derived from an EMBL/GenBank/DDBJ whole genome shotgun (WGS) entry which is preliminary data.</text>
</comment>
<accession>A0ACC6SVI9</accession>
<dbReference type="Proteomes" id="UP001480082">
    <property type="component" value="Unassembled WGS sequence"/>
</dbReference>
<proteinExistence type="predicted"/>